<sequence>MKKLGIEILKEIYATLFEAVDDVKNLNNEYPMIAKPISIAIGTLDEAIETDDDWIKETTSLFCSEAYIKGKLREIETLLMVAMSVGGTYFMSGKDDDSPFWESLNHPITEGAVGGAMAIIGAVNAGDIEIEEPEWAAKWKND</sequence>
<proteinExistence type="predicted"/>
<organism evidence="1">
    <name type="scientific">marine metagenome</name>
    <dbReference type="NCBI Taxonomy" id="408172"/>
    <lineage>
        <taxon>unclassified sequences</taxon>
        <taxon>metagenomes</taxon>
        <taxon>ecological metagenomes</taxon>
    </lineage>
</organism>
<dbReference type="EMBL" id="UINC01125748">
    <property type="protein sequence ID" value="SVD03795.1"/>
    <property type="molecule type" value="Genomic_DNA"/>
</dbReference>
<dbReference type="AlphaFoldDB" id="A0A382S2U2"/>
<name>A0A382S2U2_9ZZZZ</name>
<protein>
    <submittedName>
        <fullName evidence="1">Uncharacterized protein</fullName>
    </submittedName>
</protein>
<evidence type="ECO:0000313" key="1">
    <source>
        <dbReference type="EMBL" id="SVD03795.1"/>
    </source>
</evidence>
<accession>A0A382S2U2</accession>
<gene>
    <name evidence="1" type="ORF">METZ01_LOCUS356649</name>
</gene>
<reference evidence="1" key="1">
    <citation type="submission" date="2018-05" db="EMBL/GenBank/DDBJ databases">
        <authorList>
            <person name="Lanie J.A."/>
            <person name="Ng W.-L."/>
            <person name="Kazmierczak K.M."/>
            <person name="Andrzejewski T.M."/>
            <person name="Davidsen T.M."/>
            <person name="Wayne K.J."/>
            <person name="Tettelin H."/>
            <person name="Glass J.I."/>
            <person name="Rusch D."/>
            <person name="Podicherti R."/>
            <person name="Tsui H.-C.T."/>
            <person name="Winkler M.E."/>
        </authorList>
    </citation>
    <scope>NUCLEOTIDE SEQUENCE</scope>
</reference>